<keyword evidence="11" id="KW-1185">Reference proteome</keyword>
<dbReference type="PANTHER" id="PTHR34308:SF1">
    <property type="entry name" value="COBALAMIN BIOSYNTHESIS PROTEIN CBIB"/>
    <property type="match status" value="1"/>
</dbReference>
<keyword evidence="4 9" id="KW-1003">Cell membrane</keyword>
<keyword evidence="7 9" id="KW-1133">Transmembrane helix</keyword>
<evidence type="ECO:0000256" key="9">
    <source>
        <dbReference type="HAMAP-Rule" id="MF_00024"/>
    </source>
</evidence>
<name>A0A841LP07_9HYPH</name>
<dbReference type="Pfam" id="PF03186">
    <property type="entry name" value="CobD_Cbib"/>
    <property type="match status" value="1"/>
</dbReference>
<dbReference type="GO" id="GO:0009236">
    <property type="term" value="P:cobalamin biosynthetic process"/>
    <property type="evidence" value="ECO:0007669"/>
    <property type="project" value="UniProtKB-UniRule"/>
</dbReference>
<comment type="subcellular location">
    <subcellularLocation>
        <location evidence="1 9">Cell membrane</location>
        <topology evidence="1 9">Multi-pass membrane protein</topology>
    </subcellularLocation>
</comment>
<evidence type="ECO:0000256" key="5">
    <source>
        <dbReference type="ARBA" id="ARBA00022573"/>
    </source>
</evidence>
<feature type="transmembrane region" description="Helical" evidence="9">
    <location>
        <begin position="85"/>
        <end position="102"/>
    </location>
</feature>
<evidence type="ECO:0000256" key="8">
    <source>
        <dbReference type="ARBA" id="ARBA00023136"/>
    </source>
</evidence>
<evidence type="ECO:0000256" key="4">
    <source>
        <dbReference type="ARBA" id="ARBA00022475"/>
    </source>
</evidence>
<evidence type="ECO:0000313" key="10">
    <source>
        <dbReference type="EMBL" id="MBB6259745.1"/>
    </source>
</evidence>
<comment type="similarity">
    <text evidence="3 9">Belongs to the CobD/CbiB family.</text>
</comment>
<dbReference type="EMBL" id="JACIIU010000001">
    <property type="protein sequence ID" value="MBB6259745.1"/>
    <property type="molecule type" value="Genomic_DNA"/>
</dbReference>
<comment type="caution">
    <text evidence="10">The sequence shown here is derived from an EMBL/GenBank/DDBJ whole genome shotgun (WGS) entry which is preliminary data.</text>
</comment>
<evidence type="ECO:0000313" key="11">
    <source>
        <dbReference type="Proteomes" id="UP000555393"/>
    </source>
</evidence>
<evidence type="ECO:0000256" key="2">
    <source>
        <dbReference type="ARBA" id="ARBA00004953"/>
    </source>
</evidence>
<proteinExistence type="inferred from homology"/>
<evidence type="ECO:0000256" key="6">
    <source>
        <dbReference type="ARBA" id="ARBA00022692"/>
    </source>
</evidence>
<organism evidence="10 11">
    <name type="scientific">Paenochrobactrum gallinarii</name>
    <dbReference type="NCBI Taxonomy" id="643673"/>
    <lineage>
        <taxon>Bacteria</taxon>
        <taxon>Pseudomonadati</taxon>
        <taxon>Pseudomonadota</taxon>
        <taxon>Alphaproteobacteria</taxon>
        <taxon>Hyphomicrobiales</taxon>
        <taxon>Brucellaceae</taxon>
        <taxon>Paenochrobactrum</taxon>
    </lineage>
</organism>
<dbReference type="PANTHER" id="PTHR34308">
    <property type="entry name" value="COBALAMIN BIOSYNTHESIS PROTEIN CBIB"/>
    <property type="match status" value="1"/>
</dbReference>
<feature type="transmembrane region" description="Helical" evidence="9">
    <location>
        <begin position="58"/>
        <end position="78"/>
    </location>
</feature>
<comment type="function">
    <text evidence="9">Converts cobyric acid to cobinamide by the addition of aminopropanol on the F carboxylic group.</text>
</comment>
<dbReference type="InterPro" id="IPR004485">
    <property type="entry name" value="Cobalamin_biosynth_CobD/CbiB"/>
</dbReference>
<comment type="pathway">
    <text evidence="2 9">Cofactor biosynthesis; adenosylcobalamin biosynthesis.</text>
</comment>
<keyword evidence="10" id="KW-0436">Ligase</keyword>
<dbReference type="UniPathway" id="UPA00148"/>
<protein>
    <recommendedName>
        <fullName evidence="9">Cobalamin biosynthesis protein CobD</fullName>
    </recommendedName>
</protein>
<reference evidence="10 11" key="1">
    <citation type="submission" date="2020-08" db="EMBL/GenBank/DDBJ databases">
        <title>Genomic Encyclopedia of Type Strains, Phase IV (KMG-IV): sequencing the most valuable type-strain genomes for metagenomic binning, comparative biology and taxonomic classification.</title>
        <authorList>
            <person name="Goeker M."/>
        </authorList>
    </citation>
    <scope>NUCLEOTIDE SEQUENCE [LARGE SCALE GENOMIC DNA]</scope>
    <source>
        <strain evidence="10 11">DSM 22336</strain>
    </source>
</reference>
<evidence type="ECO:0000256" key="7">
    <source>
        <dbReference type="ARBA" id="ARBA00022989"/>
    </source>
</evidence>
<dbReference type="AlphaFoldDB" id="A0A841LP07"/>
<sequence>MEIKLIILFFAVFLDRIIGDPAWMWARVPHPVMIFGKLISFFEKRLNHKGISPQSLRLRGTVSFTFLMLVVGALAFGLQLLLREIGLAGAVVEALIVMVFLAQKSLADHVQAVATGLREGGLAKGRYAVSMIVGRDPEGLDEGGVSRAAIESLAENASDGVVAPVFWYLVLGLPGLLVYKLVNTADSMIGHMNERYLYYGWFAARFDDLVNLIPARLTGLLTVVAVLMFHGLSQAKYCWRVMWRDAGSHRSPNAGWPESAFAAALGLALAGPRHYYGKPVASPTLNEGGRREANADDIAAAVTLFWHTMTVMGIAIVIATLVAWLV</sequence>
<dbReference type="HAMAP" id="MF_00024">
    <property type="entry name" value="CobD_CbiB"/>
    <property type="match status" value="1"/>
</dbReference>
<dbReference type="GO" id="GO:0016874">
    <property type="term" value="F:ligase activity"/>
    <property type="evidence" value="ECO:0007669"/>
    <property type="project" value="UniProtKB-KW"/>
</dbReference>
<dbReference type="NCBIfam" id="TIGR00380">
    <property type="entry name" value="cobal_cbiB"/>
    <property type="match status" value="1"/>
</dbReference>
<dbReference type="GO" id="GO:0048472">
    <property type="term" value="F:threonine-phosphate decarboxylase activity"/>
    <property type="evidence" value="ECO:0007669"/>
    <property type="project" value="InterPro"/>
</dbReference>
<dbReference type="GO" id="GO:0005886">
    <property type="term" value="C:plasma membrane"/>
    <property type="evidence" value="ECO:0007669"/>
    <property type="project" value="UniProtKB-SubCell"/>
</dbReference>
<keyword evidence="8 9" id="KW-0472">Membrane</keyword>
<comment type="caution">
    <text evidence="9">Lacks conserved residue(s) required for the propagation of feature annotation.</text>
</comment>
<dbReference type="GO" id="GO:0015420">
    <property type="term" value="F:ABC-type vitamin B12 transporter activity"/>
    <property type="evidence" value="ECO:0007669"/>
    <property type="project" value="UniProtKB-UniRule"/>
</dbReference>
<keyword evidence="5 9" id="KW-0169">Cobalamin biosynthesis</keyword>
<accession>A0A841LP07</accession>
<feature type="transmembrane region" description="Helical" evidence="9">
    <location>
        <begin position="165"/>
        <end position="182"/>
    </location>
</feature>
<evidence type="ECO:0000256" key="1">
    <source>
        <dbReference type="ARBA" id="ARBA00004651"/>
    </source>
</evidence>
<gene>
    <name evidence="9" type="primary">cobD</name>
    <name evidence="10" type="ORF">FHS77_000253</name>
</gene>
<evidence type="ECO:0000256" key="3">
    <source>
        <dbReference type="ARBA" id="ARBA00006263"/>
    </source>
</evidence>
<feature type="transmembrane region" description="Helical" evidence="9">
    <location>
        <begin position="298"/>
        <end position="325"/>
    </location>
</feature>
<dbReference type="Proteomes" id="UP000555393">
    <property type="component" value="Unassembled WGS sequence"/>
</dbReference>
<dbReference type="RefSeq" id="WP_184218821.1">
    <property type="nucleotide sequence ID" value="NZ_JACIIU010000001.1"/>
</dbReference>
<keyword evidence="6 9" id="KW-0812">Transmembrane</keyword>